<sequence>MHATASALLAAHRDHLLSQLTGEQLNHTLSREVNAFLDWASQCPINKVVAVERLQQVALHYVLAQSPSAGLIEQILTIAKAAFRSPLNQTTYVHQLIEHKDFLAIVDKIASHEQLKKDIIHTAVGNPVYAKLLSDIVFHALSDYLVNENPLAKKVPGMSSLMKMGKGLMDSTGGNAAIESALRSYLHKNMQSIVDLSEKVLLRTLDAKQIHHVADQLWHKIKGSPLSVIQQYINDNDIEFATQEGVKLWNHFRQTAYAKSLLQELIGVWFNHFAHKDGVSLLADLQISRDDLVREINAFAEPVVAEMLASGFLAERIEAQLSEFYGSEAVSKLLA</sequence>
<accession>A0A2T5J392</accession>
<dbReference type="RefSeq" id="WP_146164393.1">
    <property type="nucleotide sequence ID" value="NZ_QAON01000001.1"/>
</dbReference>
<comment type="caution">
    <text evidence="1">The sequence shown here is derived from an EMBL/GenBank/DDBJ whole genome shotgun (WGS) entry which is preliminary data.</text>
</comment>
<dbReference type="OrthoDB" id="6074960at2"/>
<protein>
    <submittedName>
        <fullName evidence="1">Uncharacterized protein</fullName>
    </submittedName>
</protein>
<evidence type="ECO:0000313" key="1">
    <source>
        <dbReference type="EMBL" id="PTQ91084.1"/>
    </source>
</evidence>
<dbReference type="Proteomes" id="UP000244223">
    <property type="component" value="Unassembled WGS sequence"/>
</dbReference>
<gene>
    <name evidence="1" type="ORF">C8N29_101156</name>
</gene>
<evidence type="ECO:0000313" key="2">
    <source>
        <dbReference type="Proteomes" id="UP000244223"/>
    </source>
</evidence>
<name>A0A2T5J392_9GAMM</name>
<keyword evidence="2" id="KW-1185">Reference proteome</keyword>
<dbReference type="AlphaFoldDB" id="A0A2T5J392"/>
<reference evidence="1 2" key="1">
    <citation type="submission" date="2018-04" db="EMBL/GenBank/DDBJ databases">
        <title>Genomic Encyclopedia of Archaeal and Bacterial Type Strains, Phase II (KMG-II): from individual species to whole genera.</title>
        <authorList>
            <person name="Goeker M."/>
        </authorList>
    </citation>
    <scope>NUCLEOTIDE SEQUENCE [LARGE SCALE GENOMIC DNA]</scope>
    <source>
        <strain evidence="1 2">DSM 5822</strain>
    </source>
</reference>
<dbReference type="EMBL" id="QAON01000001">
    <property type="protein sequence ID" value="PTQ91084.1"/>
    <property type="molecule type" value="Genomic_DNA"/>
</dbReference>
<organism evidence="1 2">
    <name type="scientific">Agitococcus lubricus</name>
    <dbReference type="NCBI Taxonomy" id="1077255"/>
    <lineage>
        <taxon>Bacteria</taxon>
        <taxon>Pseudomonadati</taxon>
        <taxon>Pseudomonadota</taxon>
        <taxon>Gammaproteobacteria</taxon>
        <taxon>Moraxellales</taxon>
        <taxon>Moraxellaceae</taxon>
        <taxon>Agitococcus</taxon>
    </lineage>
</organism>
<proteinExistence type="predicted"/>